<evidence type="ECO:0000313" key="4">
    <source>
        <dbReference type="EMBL" id="QQR30331.1"/>
    </source>
</evidence>
<keyword evidence="1" id="KW-0175">Coiled coil</keyword>
<dbReference type="RefSeq" id="WP_066541000.1">
    <property type="nucleotide sequence ID" value="NZ_CAJTCQ010000016.1"/>
</dbReference>
<gene>
    <name evidence="2" type="ORF">ADH66_10550</name>
    <name evidence="3" type="ORF">ADH66_10730</name>
    <name evidence="4" type="ORF">I5Q82_00865</name>
    <name evidence="5" type="ORF">I5Q82_01035</name>
</gene>
<dbReference type="Proteomes" id="UP000196710">
    <property type="component" value="Chromosome"/>
</dbReference>
<dbReference type="AlphaFoldDB" id="A0A1Z2XRQ0"/>
<dbReference type="EMBL" id="CP021422">
    <property type="protein sequence ID" value="ASB41085.1"/>
    <property type="molecule type" value="Genomic_DNA"/>
</dbReference>
<accession>A0A1Z2XRQ0</accession>
<dbReference type="KEGG" id="amur:ADH66_10550"/>
<name>A0A1Z2XRQ0_9FIRM</name>
<protein>
    <submittedName>
        <fullName evidence="4">Uncharacterized protein</fullName>
    </submittedName>
</protein>
<reference evidence="6" key="2">
    <citation type="submission" date="2017-05" db="EMBL/GenBank/DDBJ databases">
        <title>Improved OligoMM genomes.</title>
        <authorList>
            <person name="Garzetti D."/>
        </authorList>
    </citation>
    <scope>NUCLEOTIDE SEQUENCE [LARGE SCALE GENOMIC DNA]</scope>
    <source>
        <strain evidence="6">KB18</strain>
    </source>
</reference>
<dbReference type="KEGG" id="amur:ADH66_10730"/>
<dbReference type="EMBL" id="CP065321">
    <property type="protein sequence ID" value="QQR30331.1"/>
    <property type="molecule type" value="Genomic_DNA"/>
</dbReference>
<organism evidence="4 7">
    <name type="scientific">Acutalibacter muris</name>
    <dbReference type="NCBI Taxonomy" id="1796620"/>
    <lineage>
        <taxon>Bacteria</taxon>
        <taxon>Bacillati</taxon>
        <taxon>Bacillota</taxon>
        <taxon>Clostridia</taxon>
        <taxon>Eubacteriales</taxon>
        <taxon>Acutalibacteraceae</taxon>
        <taxon>Acutalibacter</taxon>
    </lineage>
</organism>
<reference evidence="2" key="1">
    <citation type="journal article" date="2017" name="Genome Announc.">
        <title>High-Quality Whole-Genome Sequences of the Oligo-Mouse-Microbiota Bacterial Community.</title>
        <authorList>
            <person name="Garzetti D."/>
            <person name="Brugiroux S."/>
            <person name="Bunk B."/>
            <person name="Pukall R."/>
            <person name="McCoy K.D."/>
            <person name="Macpherson A.J."/>
            <person name="Stecher B."/>
        </authorList>
    </citation>
    <scope>NUCLEOTIDE SEQUENCE</scope>
    <source>
        <strain evidence="2">KB18</strain>
    </source>
</reference>
<reference evidence="4 7" key="3">
    <citation type="submission" date="2020-11" db="EMBL/GenBank/DDBJ databases">
        <title>Closed and high quality bacterial genomes of the OMM12 community.</title>
        <authorList>
            <person name="Marbouty M."/>
            <person name="Lamy-Besnier Q."/>
            <person name="Debarbieux L."/>
            <person name="Koszul R."/>
        </authorList>
    </citation>
    <scope>NUCLEOTIDE SEQUENCE [LARGE SCALE GENOMIC DNA]</scope>
    <source>
        <strain evidence="4 7">KB18</strain>
    </source>
</reference>
<dbReference type="EMBL" id="CP021422">
    <property type="protein sequence ID" value="ASB41051.1"/>
    <property type="molecule type" value="Genomic_DNA"/>
</dbReference>
<feature type="coiled-coil region" evidence="1">
    <location>
        <begin position="580"/>
        <end position="614"/>
    </location>
</feature>
<dbReference type="EMBL" id="CP065321">
    <property type="protein sequence ID" value="QQR30361.1"/>
    <property type="molecule type" value="Genomic_DNA"/>
</dbReference>
<evidence type="ECO:0000313" key="5">
    <source>
        <dbReference type="EMBL" id="QQR30361.1"/>
    </source>
</evidence>
<proteinExistence type="predicted"/>
<keyword evidence="6" id="KW-1185">Reference proteome</keyword>
<evidence type="ECO:0000313" key="3">
    <source>
        <dbReference type="EMBL" id="ASB41085.1"/>
    </source>
</evidence>
<evidence type="ECO:0000313" key="6">
    <source>
        <dbReference type="Proteomes" id="UP000196710"/>
    </source>
</evidence>
<sequence length="707" mass="80436">MTQLKIYEGEVNTSLLNDIIAFVLETAGASHAQREFVKERCLFYDNTANASGLQDKYGFLYLGELLERYESRFGMALPDLRAIALALGYVKDLLTDEMFVGPQRVDFMRKVREEFRGDIYLTAARYLLEDEKDAGLWERILLGTQCAKTEELLFAMSVLPDFAQAERALRPQLSVLLGSGRTVPAIGNMRLFAWLIAHAAPHVKTLRGKDTALFRAICALPASNVKPGSKPYIVLESHGYTPLEIACLNMQAALAPESKLGPDSLVTEKIVVGLFQTALGQPVPLPEEVYPALEWLFRKYSRFRIKCYGCGTLADALKEGARIQEPATFAWFTKLAGIGHPALDGFDILDSKWDSLAGSMDQDKYKGLFERDLHSGLSPEDLTARITRYDQLTGGDYKTACTGEAYSSCFSLLVNNGLVDLWACFQESLDSEGNVKSPDAMGNIRRYLKGISTAQAYRFYEKFFSEYGMPGLKRFWNWEHRDFKESLYRPNYSYYSRSESLHLKRDFLDIDGHRQLLDWLQDYCFCYEPEKYAGLVSEILRDGFAPELLSPAEQRELFDLAISRVQVPDYVVRELKSRYLTEQEQQADRAAIAARKQEAEERKKREELQAMRDRYTSAENWQGVLKFLESYRDYHSKQSLACRIAREGLPSRLAAGQLEHEELTALLAVYALLLKNNAIEWPDVQEQIQKIKEDFEHDNDSAMCPAC</sequence>
<dbReference type="Proteomes" id="UP000596035">
    <property type="component" value="Chromosome"/>
</dbReference>
<evidence type="ECO:0000313" key="2">
    <source>
        <dbReference type="EMBL" id="ASB41051.1"/>
    </source>
</evidence>
<evidence type="ECO:0000313" key="7">
    <source>
        <dbReference type="Proteomes" id="UP000596035"/>
    </source>
</evidence>
<evidence type="ECO:0000256" key="1">
    <source>
        <dbReference type="SAM" id="Coils"/>
    </source>
</evidence>